<feature type="transmembrane region" description="Helical" evidence="1">
    <location>
        <begin position="118"/>
        <end position="138"/>
    </location>
</feature>
<evidence type="ECO:0000256" key="1">
    <source>
        <dbReference type="SAM" id="Phobius"/>
    </source>
</evidence>
<keyword evidence="1" id="KW-0472">Membrane</keyword>
<sequence>MAPPVQITEPAVPTGRVPYLHPTAVLVIAALLLRYSLPGLAEAAATPTRSALSTAMDLMTMAVLLLGLGLNLARSQAGRKVAERGPEAGVQRARRLFAWITPLFILGMTYGFQDALPLSAAVAYVTPILYAVASAYAYHLHQAAQAQANAHPSPR</sequence>
<evidence type="ECO:0000313" key="2">
    <source>
        <dbReference type="EMBL" id="MDP9765496.1"/>
    </source>
</evidence>
<keyword evidence="3" id="KW-1185">Reference proteome</keyword>
<feature type="transmembrane region" description="Helical" evidence="1">
    <location>
        <begin position="19"/>
        <end position="37"/>
    </location>
</feature>
<proteinExistence type="predicted"/>
<comment type="caution">
    <text evidence="2">The sequence shown here is derived from an EMBL/GenBank/DDBJ whole genome shotgun (WGS) entry which is preliminary data.</text>
</comment>
<reference evidence="2 3" key="1">
    <citation type="submission" date="2023-07" db="EMBL/GenBank/DDBJ databases">
        <title>Genomic Encyclopedia of Type Strains, Phase IV (KMG-IV): sequencing the most valuable type-strain genomes for metagenomic binning, comparative biology and taxonomic classification.</title>
        <authorList>
            <person name="Goeker M."/>
        </authorList>
    </citation>
    <scope>NUCLEOTIDE SEQUENCE [LARGE SCALE GENOMIC DNA]</scope>
    <source>
        <strain evidence="2 3">NIO-1023</strain>
    </source>
</reference>
<accession>A0ABT9MFW7</accession>
<gene>
    <name evidence="2" type="ORF">QO006_002947</name>
</gene>
<keyword evidence="1" id="KW-1133">Transmembrane helix</keyword>
<feature type="transmembrane region" description="Helical" evidence="1">
    <location>
        <begin position="93"/>
        <end position="112"/>
    </location>
</feature>
<organism evidence="2 3">
    <name type="scientific">Deinococcus enclensis</name>
    <dbReference type="NCBI Taxonomy" id="1049582"/>
    <lineage>
        <taxon>Bacteria</taxon>
        <taxon>Thermotogati</taxon>
        <taxon>Deinococcota</taxon>
        <taxon>Deinococci</taxon>
        <taxon>Deinococcales</taxon>
        <taxon>Deinococcaceae</taxon>
        <taxon>Deinococcus</taxon>
    </lineage>
</organism>
<dbReference type="RefSeq" id="WP_307467605.1">
    <property type="nucleotide sequence ID" value="NZ_JAURUR010000012.1"/>
</dbReference>
<name>A0ABT9MFW7_9DEIO</name>
<dbReference type="EMBL" id="JAURUR010000012">
    <property type="protein sequence ID" value="MDP9765496.1"/>
    <property type="molecule type" value="Genomic_DNA"/>
</dbReference>
<dbReference type="Proteomes" id="UP001232163">
    <property type="component" value="Unassembled WGS sequence"/>
</dbReference>
<protein>
    <submittedName>
        <fullName evidence="2">Uncharacterized protein</fullName>
    </submittedName>
</protein>
<evidence type="ECO:0000313" key="3">
    <source>
        <dbReference type="Proteomes" id="UP001232163"/>
    </source>
</evidence>
<keyword evidence="1" id="KW-0812">Transmembrane</keyword>
<feature type="transmembrane region" description="Helical" evidence="1">
    <location>
        <begin position="49"/>
        <end position="72"/>
    </location>
</feature>